<gene>
    <name evidence="1" type="ORF">HCDG_04454</name>
</gene>
<dbReference type="EMBL" id="GG692423">
    <property type="protein sequence ID" value="EER41808.1"/>
    <property type="molecule type" value="Genomic_DNA"/>
</dbReference>
<proteinExistence type="predicted"/>
<dbReference type="VEuPathDB" id="FungiDB:HCDG_04454"/>
<organism evidence="1 2">
    <name type="scientific">Ajellomyces capsulatus (strain H143)</name>
    <name type="common">Darling's disease fungus</name>
    <name type="synonym">Histoplasma capsulatum</name>
    <dbReference type="NCBI Taxonomy" id="544712"/>
    <lineage>
        <taxon>Eukaryota</taxon>
        <taxon>Fungi</taxon>
        <taxon>Dikarya</taxon>
        <taxon>Ascomycota</taxon>
        <taxon>Pezizomycotina</taxon>
        <taxon>Eurotiomycetes</taxon>
        <taxon>Eurotiomycetidae</taxon>
        <taxon>Onygenales</taxon>
        <taxon>Ajellomycetaceae</taxon>
        <taxon>Histoplasma</taxon>
    </lineage>
</organism>
<reference evidence="2" key="1">
    <citation type="submission" date="2009-05" db="EMBL/GenBank/DDBJ databases">
        <title>The genome sequence of Ajellomyces capsulatus strain H143.</title>
        <authorList>
            <person name="Champion M."/>
            <person name="Cuomo C.A."/>
            <person name="Ma L.-J."/>
            <person name="Henn M.R."/>
            <person name="Sil A."/>
            <person name="Goldman B."/>
            <person name="Young S.K."/>
            <person name="Kodira C.D."/>
            <person name="Zeng Q."/>
            <person name="Koehrsen M."/>
            <person name="Alvarado L."/>
            <person name="Berlin A.M."/>
            <person name="Borenstein D."/>
            <person name="Chen Z."/>
            <person name="Engels R."/>
            <person name="Freedman E."/>
            <person name="Gellesch M."/>
            <person name="Goldberg J."/>
            <person name="Griggs A."/>
            <person name="Gujja S."/>
            <person name="Heiman D.I."/>
            <person name="Hepburn T.A."/>
            <person name="Howarth C."/>
            <person name="Jen D."/>
            <person name="Larson L."/>
            <person name="Lewis B."/>
            <person name="Mehta T."/>
            <person name="Park D."/>
            <person name="Pearson M."/>
            <person name="Roberts A."/>
            <person name="Saif S."/>
            <person name="Shea T.D."/>
            <person name="Shenoy N."/>
            <person name="Sisk P."/>
            <person name="Stolte C."/>
            <person name="Sykes S."/>
            <person name="Walk T."/>
            <person name="White J."/>
            <person name="Yandava C."/>
            <person name="Klein B."/>
            <person name="McEwen J.G."/>
            <person name="Puccia R."/>
            <person name="Goldman G.H."/>
            <person name="Felipe M.S."/>
            <person name="Nino-Vega G."/>
            <person name="San-Blas G."/>
            <person name="Taylor J.W."/>
            <person name="Mendoza L."/>
            <person name="Galagan J.E."/>
            <person name="Nusbaum C."/>
            <person name="Birren B.W."/>
        </authorList>
    </citation>
    <scope>NUCLEOTIDE SEQUENCE [LARGE SCALE GENOMIC DNA]</scope>
    <source>
        <strain evidence="2">H143</strain>
    </source>
</reference>
<dbReference type="AlphaFoldDB" id="C6HE23"/>
<accession>C6HE23</accession>
<evidence type="ECO:0000313" key="2">
    <source>
        <dbReference type="Proteomes" id="UP000002624"/>
    </source>
</evidence>
<protein>
    <submittedName>
        <fullName evidence="1">Uncharacterized protein</fullName>
    </submittedName>
</protein>
<name>C6HE23_AJECH</name>
<sequence length="102" mass="11214">MHHNNTLSRQDGFDALFRGHHGVASRRETDYLLSQIDSSTVTKIHGCLGGSRAVFAGAGKLRPVTSKHNLGIFSTAIIIMLGTQPNSVKSRIDIHTYEDVWP</sequence>
<evidence type="ECO:0000313" key="1">
    <source>
        <dbReference type="EMBL" id="EER41808.1"/>
    </source>
</evidence>
<dbReference type="Proteomes" id="UP000002624">
    <property type="component" value="Unassembled WGS sequence"/>
</dbReference>
<dbReference type="HOGENOM" id="CLU_2276693_0_0_1"/>